<dbReference type="OrthoDB" id="7949219at2"/>
<dbReference type="Proteomes" id="UP000262882">
    <property type="component" value="Unassembled WGS sequence"/>
</dbReference>
<dbReference type="EMBL" id="QVNQ01000005">
    <property type="protein sequence ID" value="RFS84043.1"/>
    <property type="molecule type" value="Genomic_DNA"/>
</dbReference>
<dbReference type="PANTHER" id="PTHR38011">
    <property type="entry name" value="DIHYDROFOLATE REDUCTASE FAMILY PROTEIN (AFU_ORTHOLOGUE AFUA_8G06820)"/>
    <property type="match status" value="1"/>
</dbReference>
<dbReference type="InterPro" id="IPR002734">
    <property type="entry name" value="RibDG_C"/>
</dbReference>
<dbReference type="PANTHER" id="PTHR38011:SF11">
    <property type="entry name" value="2,5-DIAMINO-6-RIBOSYLAMINO-4(3H)-PYRIMIDINONE 5'-PHOSPHATE REDUCTASE"/>
    <property type="match status" value="1"/>
</dbReference>
<evidence type="ECO:0000259" key="1">
    <source>
        <dbReference type="Pfam" id="PF01872"/>
    </source>
</evidence>
<reference evidence="2 3" key="1">
    <citation type="submission" date="2018-08" db="EMBL/GenBank/DDBJ databases">
        <title>Actinomadura spongicola sp. nov., isolated from marine sponge Leucetta chagosensis.</title>
        <authorList>
            <person name="Li L."/>
            <person name="Lin H.W."/>
        </authorList>
    </citation>
    <scope>NUCLEOTIDE SEQUENCE [LARGE SCALE GENOMIC DNA]</scope>
    <source>
        <strain evidence="2 3">LHW52907</strain>
    </source>
</reference>
<dbReference type="GO" id="GO:0009231">
    <property type="term" value="P:riboflavin biosynthetic process"/>
    <property type="evidence" value="ECO:0007669"/>
    <property type="project" value="InterPro"/>
</dbReference>
<protein>
    <submittedName>
        <fullName evidence="2">Deaminase</fullName>
    </submittedName>
</protein>
<dbReference type="AlphaFoldDB" id="A0A372GG48"/>
<evidence type="ECO:0000313" key="2">
    <source>
        <dbReference type="EMBL" id="RFS84043.1"/>
    </source>
</evidence>
<feature type="domain" description="Bacterial bifunctional deaminase-reductase C-terminal" evidence="1">
    <location>
        <begin position="2"/>
        <end position="180"/>
    </location>
</feature>
<dbReference type="RefSeq" id="WP_117400729.1">
    <property type="nucleotide sequence ID" value="NZ_QVNQ01000005.1"/>
</dbReference>
<accession>A0A372GG48</accession>
<dbReference type="GO" id="GO:0008703">
    <property type="term" value="F:5-amino-6-(5-phosphoribosylamino)uracil reductase activity"/>
    <property type="evidence" value="ECO:0007669"/>
    <property type="project" value="InterPro"/>
</dbReference>
<name>A0A372GG48_9ACTN</name>
<sequence>MRKLIVVNIISLDGFYEGPGKDVMALPFHEAFDEYNAARLRAADTLLLGRDTYEGFKTYWPPVADDPSAPAVEREISRLNDAIDKVVVSDTLTPDRTAPWPNTEIVERADAHARVIELKNEPGKEILMFGSRTLWHDLLSAGLVDELHIMIGPSLLGGGTPLFGGPSPVRLQLLDSEPLPGRHLVLARYAPA</sequence>
<evidence type="ECO:0000313" key="3">
    <source>
        <dbReference type="Proteomes" id="UP000262882"/>
    </source>
</evidence>
<dbReference type="Pfam" id="PF01872">
    <property type="entry name" value="RibD_C"/>
    <property type="match status" value="1"/>
</dbReference>
<dbReference type="InterPro" id="IPR050765">
    <property type="entry name" value="Riboflavin_Biosynth_HTPR"/>
</dbReference>
<organism evidence="2 3">
    <name type="scientific">Actinomadura spongiicola</name>
    <dbReference type="NCBI Taxonomy" id="2303421"/>
    <lineage>
        <taxon>Bacteria</taxon>
        <taxon>Bacillati</taxon>
        <taxon>Actinomycetota</taxon>
        <taxon>Actinomycetes</taxon>
        <taxon>Streptosporangiales</taxon>
        <taxon>Thermomonosporaceae</taxon>
        <taxon>Actinomadura</taxon>
    </lineage>
</organism>
<dbReference type="Gene3D" id="3.40.430.10">
    <property type="entry name" value="Dihydrofolate Reductase, subunit A"/>
    <property type="match status" value="1"/>
</dbReference>
<dbReference type="InterPro" id="IPR024072">
    <property type="entry name" value="DHFR-like_dom_sf"/>
</dbReference>
<dbReference type="SUPFAM" id="SSF53597">
    <property type="entry name" value="Dihydrofolate reductase-like"/>
    <property type="match status" value="1"/>
</dbReference>
<keyword evidence="3" id="KW-1185">Reference proteome</keyword>
<proteinExistence type="predicted"/>
<gene>
    <name evidence="2" type="ORF">D0T12_17875</name>
</gene>
<comment type="caution">
    <text evidence="2">The sequence shown here is derived from an EMBL/GenBank/DDBJ whole genome shotgun (WGS) entry which is preliminary data.</text>
</comment>